<evidence type="ECO:0000313" key="1">
    <source>
        <dbReference type="EMBL" id="KTD57408.1"/>
    </source>
</evidence>
<dbReference type="STRING" id="1122169.Lsha_2559"/>
<name>A0A0W0YKK1_9GAMM</name>
<sequence>MKKGTRNTAKIKELKTILGSALTIEKINITDPDIMAFLKKSRKFDHMLMIKMDLEFVRVIEDLIEILIKKNVLLITDFNQTVINKLSQRQSLRESLDGLYHSIDLKNS</sequence>
<keyword evidence="2" id="KW-1185">Reference proteome</keyword>
<dbReference type="EMBL" id="LNYW01000067">
    <property type="protein sequence ID" value="KTD57408.1"/>
    <property type="molecule type" value="Genomic_DNA"/>
</dbReference>
<gene>
    <name evidence="1" type="ORF">Lsha_2559</name>
</gene>
<organism evidence="1 2">
    <name type="scientific">Legionella shakespearei DSM 23087</name>
    <dbReference type="NCBI Taxonomy" id="1122169"/>
    <lineage>
        <taxon>Bacteria</taxon>
        <taxon>Pseudomonadati</taxon>
        <taxon>Pseudomonadota</taxon>
        <taxon>Gammaproteobacteria</taxon>
        <taxon>Legionellales</taxon>
        <taxon>Legionellaceae</taxon>
        <taxon>Legionella</taxon>
    </lineage>
</organism>
<evidence type="ECO:0000313" key="2">
    <source>
        <dbReference type="Proteomes" id="UP000054600"/>
    </source>
</evidence>
<protein>
    <submittedName>
        <fullName evidence="1">Uncharacterized protein</fullName>
    </submittedName>
</protein>
<dbReference type="AlphaFoldDB" id="A0A0W0YKK1"/>
<dbReference type="RefSeq" id="WP_018577755.1">
    <property type="nucleotide sequence ID" value="NZ_KB892409.1"/>
</dbReference>
<comment type="caution">
    <text evidence="1">The sequence shown here is derived from an EMBL/GenBank/DDBJ whole genome shotgun (WGS) entry which is preliminary data.</text>
</comment>
<dbReference type="PATRIC" id="fig|1122169.6.peg.2953"/>
<reference evidence="1 2" key="1">
    <citation type="submission" date="2015-11" db="EMBL/GenBank/DDBJ databases">
        <title>Genomic analysis of 38 Legionella species identifies large and diverse effector repertoires.</title>
        <authorList>
            <person name="Burstein D."/>
            <person name="Amaro F."/>
            <person name="Zusman T."/>
            <person name="Lifshitz Z."/>
            <person name="Cohen O."/>
            <person name="Gilbert J.A."/>
            <person name="Pupko T."/>
            <person name="Shuman H.A."/>
            <person name="Segal G."/>
        </authorList>
    </citation>
    <scope>NUCLEOTIDE SEQUENCE [LARGE SCALE GENOMIC DNA]</scope>
    <source>
        <strain evidence="1 2">ATCC 49655</strain>
    </source>
</reference>
<dbReference type="Proteomes" id="UP000054600">
    <property type="component" value="Unassembled WGS sequence"/>
</dbReference>
<proteinExistence type="predicted"/>
<accession>A0A0W0YKK1</accession>
<dbReference type="OrthoDB" id="8527830at2"/>